<evidence type="ECO:0000313" key="1">
    <source>
        <dbReference type="EMBL" id="KAJ0101739.1"/>
    </source>
</evidence>
<sequence>MIILLDYPLSMVDHMGFRRFCNTIQPSFKVVSRRIIRNDIRKIYDVENEKSMKLLNKNRSRIAIASDLWIASNQNKRYMTSQHTISILIGC</sequence>
<keyword evidence="2" id="KW-1185">Reference proteome</keyword>
<gene>
    <name evidence="1" type="ORF">Patl1_05379</name>
</gene>
<organism evidence="1 2">
    <name type="scientific">Pistacia atlantica</name>
    <dbReference type="NCBI Taxonomy" id="434234"/>
    <lineage>
        <taxon>Eukaryota</taxon>
        <taxon>Viridiplantae</taxon>
        <taxon>Streptophyta</taxon>
        <taxon>Embryophyta</taxon>
        <taxon>Tracheophyta</taxon>
        <taxon>Spermatophyta</taxon>
        <taxon>Magnoliopsida</taxon>
        <taxon>eudicotyledons</taxon>
        <taxon>Gunneridae</taxon>
        <taxon>Pentapetalae</taxon>
        <taxon>rosids</taxon>
        <taxon>malvids</taxon>
        <taxon>Sapindales</taxon>
        <taxon>Anacardiaceae</taxon>
        <taxon>Pistacia</taxon>
    </lineage>
</organism>
<accession>A0ACC1BS21</accession>
<dbReference type="EMBL" id="CM047899">
    <property type="protein sequence ID" value="KAJ0101739.1"/>
    <property type="molecule type" value="Genomic_DNA"/>
</dbReference>
<proteinExistence type="predicted"/>
<protein>
    <submittedName>
        <fullName evidence="1">Uncharacterized protein</fullName>
    </submittedName>
</protein>
<name>A0ACC1BS21_9ROSI</name>
<dbReference type="Proteomes" id="UP001164250">
    <property type="component" value="Chromosome 3"/>
</dbReference>
<reference evidence="2" key="1">
    <citation type="journal article" date="2023" name="G3 (Bethesda)">
        <title>Genome assembly and association tests identify interacting loci associated with vigor, precocity, and sex in interspecific pistachio rootstocks.</title>
        <authorList>
            <person name="Palmer W."/>
            <person name="Jacygrad E."/>
            <person name="Sagayaradj S."/>
            <person name="Cavanaugh K."/>
            <person name="Han R."/>
            <person name="Bertier L."/>
            <person name="Beede B."/>
            <person name="Kafkas S."/>
            <person name="Golino D."/>
            <person name="Preece J."/>
            <person name="Michelmore R."/>
        </authorList>
    </citation>
    <scope>NUCLEOTIDE SEQUENCE [LARGE SCALE GENOMIC DNA]</scope>
</reference>
<evidence type="ECO:0000313" key="2">
    <source>
        <dbReference type="Proteomes" id="UP001164250"/>
    </source>
</evidence>
<comment type="caution">
    <text evidence="1">The sequence shown here is derived from an EMBL/GenBank/DDBJ whole genome shotgun (WGS) entry which is preliminary data.</text>
</comment>